<keyword evidence="4 5" id="KW-0975">Bacterial flagellum</keyword>
<evidence type="ECO:0000256" key="5">
    <source>
        <dbReference type="RuleBase" id="RU362066"/>
    </source>
</evidence>
<dbReference type="EMBL" id="BOMI01000132">
    <property type="protein sequence ID" value="GID77886.1"/>
    <property type="molecule type" value="Genomic_DNA"/>
</dbReference>
<dbReference type="InterPro" id="IPR040026">
    <property type="entry name" value="FliD"/>
</dbReference>
<feature type="domain" description="Flagellar hook-associated protein 2 N-terminal" evidence="6">
    <location>
        <begin position="36"/>
        <end position="133"/>
    </location>
</feature>
<comment type="similarity">
    <text evidence="1 5">Belongs to the FliD family.</text>
</comment>
<evidence type="ECO:0000313" key="9">
    <source>
        <dbReference type="Proteomes" id="UP000609879"/>
    </source>
</evidence>
<protein>
    <recommendedName>
        <fullName evidence="5">Flagellar hook-associated protein 2</fullName>
        <shortName evidence="5">HAP2</shortName>
    </recommendedName>
    <alternativeName>
        <fullName evidence="5">Flagellar cap protein</fullName>
    </alternativeName>
</protein>
<evidence type="ECO:0000256" key="4">
    <source>
        <dbReference type="ARBA" id="ARBA00023143"/>
    </source>
</evidence>
<feature type="domain" description="Flagellar hook-associated protein 2 C-terminal" evidence="7">
    <location>
        <begin position="230"/>
        <end position="461"/>
    </location>
</feature>
<name>A0ABQ3YD00_9ACTN</name>
<keyword evidence="8" id="KW-0966">Cell projection</keyword>
<evidence type="ECO:0000256" key="1">
    <source>
        <dbReference type="ARBA" id="ARBA00009764"/>
    </source>
</evidence>
<accession>A0ABQ3YD00</accession>
<keyword evidence="9" id="KW-1185">Reference proteome</keyword>
<dbReference type="Pfam" id="PF02465">
    <property type="entry name" value="FliD_N"/>
    <property type="match status" value="1"/>
</dbReference>
<keyword evidence="5" id="KW-0964">Secreted</keyword>
<keyword evidence="3" id="KW-0175">Coiled coil</keyword>
<dbReference type="PANTHER" id="PTHR30288:SF0">
    <property type="entry name" value="FLAGELLAR HOOK-ASSOCIATED PROTEIN 2"/>
    <property type="match status" value="1"/>
</dbReference>
<comment type="subunit">
    <text evidence="2 5">Homopentamer.</text>
</comment>
<evidence type="ECO:0000256" key="3">
    <source>
        <dbReference type="ARBA" id="ARBA00023054"/>
    </source>
</evidence>
<dbReference type="InterPro" id="IPR010809">
    <property type="entry name" value="FliD_C"/>
</dbReference>
<evidence type="ECO:0000256" key="2">
    <source>
        <dbReference type="ARBA" id="ARBA00011255"/>
    </source>
</evidence>
<comment type="subcellular location">
    <subcellularLocation>
        <location evidence="5">Secreted</location>
    </subcellularLocation>
    <subcellularLocation>
        <location evidence="5">Bacterial flagellum</location>
    </subcellularLocation>
</comment>
<comment type="function">
    <text evidence="5">Required for morphogenesis and for the elongation of the flagellar filament by facilitating polymerization of the flagellin monomers at the tip of growing filament. Forms a capping structure, which prevents flagellin subunits (transported through the central channel of the flagellum) from leaking out without polymerization at the distal end.</text>
</comment>
<gene>
    <name evidence="8" type="primary">fliD</name>
    <name evidence="8" type="ORF">Ade02nite_65270</name>
</gene>
<dbReference type="Pfam" id="PF07195">
    <property type="entry name" value="FliD_C"/>
    <property type="match status" value="1"/>
</dbReference>
<evidence type="ECO:0000259" key="6">
    <source>
        <dbReference type="Pfam" id="PF02465"/>
    </source>
</evidence>
<evidence type="ECO:0000259" key="7">
    <source>
        <dbReference type="Pfam" id="PF07195"/>
    </source>
</evidence>
<keyword evidence="8" id="KW-0969">Cilium</keyword>
<dbReference type="InterPro" id="IPR003481">
    <property type="entry name" value="FliD_N"/>
</dbReference>
<evidence type="ECO:0000313" key="8">
    <source>
        <dbReference type="EMBL" id="GID77886.1"/>
    </source>
</evidence>
<organism evidence="8 9">
    <name type="scientific">Paractinoplanes deccanensis</name>
    <dbReference type="NCBI Taxonomy" id="113561"/>
    <lineage>
        <taxon>Bacteria</taxon>
        <taxon>Bacillati</taxon>
        <taxon>Actinomycetota</taxon>
        <taxon>Actinomycetes</taxon>
        <taxon>Micromonosporales</taxon>
        <taxon>Micromonosporaceae</taxon>
        <taxon>Paractinoplanes</taxon>
    </lineage>
</organism>
<reference evidence="8 9" key="1">
    <citation type="submission" date="2021-01" db="EMBL/GenBank/DDBJ databases">
        <title>Whole genome shotgun sequence of Actinoplanes deccanensis NBRC 13994.</title>
        <authorList>
            <person name="Komaki H."/>
            <person name="Tamura T."/>
        </authorList>
    </citation>
    <scope>NUCLEOTIDE SEQUENCE [LARGE SCALE GENOMIC DNA]</scope>
    <source>
        <strain evidence="8 9">NBRC 13994</strain>
    </source>
</reference>
<proteinExistence type="inferred from homology"/>
<comment type="caution">
    <text evidence="8">The sequence shown here is derived from an EMBL/GenBank/DDBJ whole genome shotgun (WGS) entry which is preliminary data.</text>
</comment>
<dbReference type="PANTHER" id="PTHR30288">
    <property type="entry name" value="FLAGELLAR CAP/ASSEMBLY PROTEIN FLID"/>
    <property type="match status" value="1"/>
</dbReference>
<keyword evidence="8" id="KW-0282">Flagellum</keyword>
<sequence length="475" mass="49376">MGEAGEQAGSPTLVLQQLFRTERQAPVSTSVDGLVSGLSTSSLITQLMQVEAAPQTRLKTKVSTAETAVSSYQSVNSKLKAIKTAAEDIGKLATWRAVSPKSSSATVTATSTGGTNTASGTTIFNVGSLASNQISTAKVAKDGDITSASTVELTVGGVAKTVTLGEDKTAQGVADSINAAGIGVKAVLVTTGGNENILQLSGTKTGAEASFSVDSGLESLNLVEVAQAKDARLDIGGGDGVDGGYSVRSSTNTFTTLMPGVSITVSKMENDVTVTADSDVSGMAAKMQALVDAVNGTLTEVASQTKYDATTKKGSPLTGDFMVRNMSQAFLSKISLGLTYDNPVYDETTNPGVDKTLSTTLAKLGVELDRSGQLTFNSNTFKAKYNEDPTQFQAAAIAFGDQMRALADDQSRNVTSVITGRNNEIDSLNLQIENWDIRLAARKSSLQKQYSDLEVSLGKLKEQSNWLAGQLAGLG</sequence>
<dbReference type="Proteomes" id="UP000609879">
    <property type="component" value="Unassembled WGS sequence"/>
</dbReference>